<sequence>MQPLAILCAILLASLGAALPAESVPSGPPNILSPVQGKHVTPAVVEGLEPYIPGVSKRSVSESLESRKAELHNRAILIFDIWEDVNQGGRQECLVSNTQTCYNLENGWNDLVSSLLIPSGFGCIFYQNINCDPFDFQLIVTGAYYVSNVGDYGFNDIISSYLCYN</sequence>
<dbReference type="Gene3D" id="2.60.20.10">
    <property type="entry name" value="Crystallins"/>
    <property type="match status" value="1"/>
</dbReference>
<gene>
    <name evidence="2" type="ORF">SAMD00023353_11200050</name>
</gene>
<dbReference type="EMBL" id="DF977557">
    <property type="protein sequence ID" value="GAW27345.1"/>
    <property type="molecule type" value="Genomic_DNA"/>
</dbReference>
<dbReference type="SUPFAM" id="SSF49695">
    <property type="entry name" value="gamma-Crystallin-like"/>
    <property type="match status" value="1"/>
</dbReference>
<evidence type="ECO:0000256" key="1">
    <source>
        <dbReference type="SAM" id="SignalP"/>
    </source>
</evidence>
<feature type="chain" id="PRO_5010555285" evidence="1">
    <location>
        <begin position="19"/>
        <end position="165"/>
    </location>
</feature>
<reference evidence="2" key="1">
    <citation type="submission" date="2016-03" db="EMBL/GenBank/DDBJ databases">
        <title>Draft genome sequence of Rosellinia necatrix.</title>
        <authorList>
            <person name="Kanematsu S."/>
        </authorList>
    </citation>
    <scope>NUCLEOTIDE SEQUENCE [LARGE SCALE GENOMIC DNA]</scope>
    <source>
        <strain evidence="2">W97</strain>
    </source>
</reference>
<dbReference type="InterPro" id="IPR011024">
    <property type="entry name" value="G_crystallin-like"/>
</dbReference>
<organism evidence="2">
    <name type="scientific">Rosellinia necatrix</name>
    <name type="common">White root-rot fungus</name>
    <dbReference type="NCBI Taxonomy" id="77044"/>
    <lineage>
        <taxon>Eukaryota</taxon>
        <taxon>Fungi</taxon>
        <taxon>Dikarya</taxon>
        <taxon>Ascomycota</taxon>
        <taxon>Pezizomycotina</taxon>
        <taxon>Sordariomycetes</taxon>
        <taxon>Xylariomycetidae</taxon>
        <taxon>Xylariales</taxon>
        <taxon>Xylariaceae</taxon>
        <taxon>Rosellinia</taxon>
    </lineage>
</organism>
<keyword evidence="1" id="KW-0732">Signal</keyword>
<proteinExistence type="predicted"/>
<dbReference type="AlphaFoldDB" id="A0A1S8ABN6"/>
<feature type="signal peptide" evidence="1">
    <location>
        <begin position="1"/>
        <end position="18"/>
    </location>
</feature>
<dbReference type="Proteomes" id="UP000054516">
    <property type="component" value="Unassembled WGS sequence"/>
</dbReference>
<evidence type="ECO:0000313" key="2">
    <source>
        <dbReference type="EMBL" id="GAW27345.1"/>
    </source>
</evidence>
<protein>
    <submittedName>
        <fullName evidence="2">Uncharacterized protein</fullName>
    </submittedName>
</protein>
<name>A0A1S8ABN6_ROSNE</name>
<dbReference type="OrthoDB" id="2910287at2759"/>
<accession>A0A1S8ABN6</accession>
<keyword evidence="3" id="KW-1185">Reference proteome</keyword>
<evidence type="ECO:0000313" key="3">
    <source>
        <dbReference type="Proteomes" id="UP000054516"/>
    </source>
</evidence>